<evidence type="ECO:0000256" key="10">
    <source>
        <dbReference type="SAM" id="Phobius"/>
    </source>
</evidence>
<dbReference type="PRINTS" id="PR00120">
    <property type="entry name" value="HATPASE"/>
</dbReference>
<feature type="transmembrane region" description="Helical" evidence="10">
    <location>
        <begin position="234"/>
        <end position="256"/>
    </location>
</feature>
<keyword evidence="3" id="KW-1003">Cell membrane</keyword>
<evidence type="ECO:0000256" key="6">
    <source>
        <dbReference type="ARBA" id="ARBA00022840"/>
    </source>
</evidence>
<feature type="transmembrane region" description="Helical" evidence="10">
    <location>
        <begin position="193"/>
        <end position="213"/>
    </location>
</feature>
<dbReference type="PANTHER" id="PTHR43294">
    <property type="entry name" value="SODIUM/POTASSIUM-TRANSPORTING ATPASE SUBUNIT ALPHA"/>
    <property type="match status" value="1"/>
</dbReference>
<dbReference type="Pfam" id="PF00689">
    <property type="entry name" value="Cation_ATPase_C"/>
    <property type="match status" value="1"/>
</dbReference>
<name>A0A930DM06_9FIRM</name>
<dbReference type="FunFam" id="3.40.50.1000:FF:000028">
    <property type="entry name" value="Calcium-transporting P-type ATPase, putative"/>
    <property type="match status" value="1"/>
</dbReference>
<dbReference type="InterPro" id="IPR050510">
    <property type="entry name" value="Cation_transp_ATPase_P-type"/>
</dbReference>
<dbReference type="InterPro" id="IPR023298">
    <property type="entry name" value="ATPase_P-typ_TM_dom_sf"/>
</dbReference>
<dbReference type="InterPro" id="IPR036412">
    <property type="entry name" value="HAD-like_sf"/>
</dbReference>
<keyword evidence="7" id="KW-1278">Translocase</keyword>
<dbReference type="NCBIfam" id="TIGR01494">
    <property type="entry name" value="ATPase_P-type"/>
    <property type="match status" value="1"/>
</dbReference>
<dbReference type="GO" id="GO:0016887">
    <property type="term" value="F:ATP hydrolysis activity"/>
    <property type="evidence" value="ECO:0007669"/>
    <property type="project" value="InterPro"/>
</dbReference>
<dbReference type="InterPro" id="IPR001757">
    <property type="entry name" value="P_typ_ATPase"/>
</dbReference>
<dbReference type="PRINTS" id="PR00119">
    <property type="entry name" value="CATATPASE"/>
</dbReference>
<evidence type="ECO:0000256" key="3">
    <source>
        <dbReference type="ARBA" id="ARBA00022475"/>
    </source>
</evidence>
<keyword evidence="6" id="KW-0067">ATP-binding</keyword>
<dbReference type="GO" id="GO:1990573">
    <property type="term" value="P:potassium ion import across plasma membrane"/>
    <property type="evidence" value="ECO:0007669"/>
    <property type="project" value="TreeGrafter"/>
</dbReference>
<feature type="transmembrane region" description="Helical" evidence="10">
    <location>
        <begin position="301"/>
        <end position="323"/>
    </location>
</feature>
<dbReference type="SUPFAM" id="SSF56784">
    <property type="entry name" value="HAD-like"/>
    <property type="match status" value="1"/>
</dbReference>
<dbReference type="GO" id="GO:0030007">
    <property type="term" value="P:intracellular potassium ion homeostasis"/>
    <property type="evidence" value="ECO:0007669"/>
    <property type="project" value="TreeGrafter"/>
</dbReference>
<evidence type="ECO:0000256" key="2">
    <source>
        <dbReference type="ARBA" id="ARBA00005675"/>
    </source>
</evidence>
<evidence type="ECO:0000313" key="12">
    <source>
        <dbReference type="EMBL" id="MBF1273679.1"/>
    </source>
</evidence>
<dbReference type="GO" id="GO:0005391">
    <property type="term" value="F:P-type sodium:potassium-exchanging transporter activity"/>
    <property type="evidence" value="ECO:0007669"/>
    <property type="project" value="TreeGrafter"/>
</dbReference>
<feature type="non-terminal residue" evidence="12">
    <location>
        <position position="1"/>
    </location>
</feature>
<feature type="domain" description="Cation-transporting P-type ATPase C-terminal" evidence="11">
    <location>
        <begin position="187"/>
        <end position="357"/>
    </location>
</feature>
<keyword evidence="8 10" id="KW-1133">Transmembrane helix</keyword>
<sequence length="365" mass="39937">IDPERKEAAAAIAVAKGAGVRTVMITGDHAETAQAIAERLGILPMGEDNRCHVLTGAELEMMSDEELEKKVPEISVYARVSPEHKVRIVKAWQKNGKIVSMTGDGVNDAPALKQADIGVGMGITGTEVSKGASDMVLADDNFETIVVAIEEGRKVFSNIQKAVQYLLSANFGEVITLFVATLLGWTILQPVHILWINLVTDVFPAIALGMEKAEPDVMQRKPREKSSSFLSNGVLESILYQGVLEGGLTLFIYWMAEQYFHEENLSETMAFATLGLLQLFHSFNVKSVFRSLFNGNPLDNIYLNGAALLSAFLLLGVIVTPGINQFFDVTPPSLMQWGIVFGISFSIIVFVEIAKAIFRAVRKEM</sequence>
<dbReference type="RefSeq" id="WP_304073482.1">
    <property type="nucleotide sequence ID" value="NZ_JABZRA010000218.1"/>
</dbReference>
<dbReference type="AlphaFoldDB" id="A0A930DM06"/>
<dbReference type="InterPro" id="IPR006068">
    <property type="entry name" value="ATPase_P-typ_cation-transptr_C"/>
</dbReference>
<dbReference type="GO" id="GO:0006883">
    <property type="term" value="P:intracellular sodium ion homeostasis"/>
    <property type="evidence" value="ECO:0007669"/>
    <property type="project" value="TreeGrafter"/>
</dbReference>
<feature type="transmembrane region" description="Helical" evidence="10">
    <location>
        <begin position="335"/>
        <end position="358"/>
    </location>
</feature>
<dbReference type="Gene3D" id="3.40.50.1000">
    <property type="entry name" value="HAD superfamily/HAD-like"/>
    <property type="match status" value="1"/>
</dbReference>
<evidence type="ECO:0000256" key="4">
    <source>
        <dbReference type="ARBA" id="ARBA00022692"/>
    </source>
</evidence>
<protein>
    <submittedName>
        <fullName evidence="12">Cation-translocating P-type ATPase</fullName>
    </submittedName>
</protein>
<accession>A0A930DM06</accession>
<proteinExistence type="inferred from homology"/>
<dbReference type="EMBL" id="JABZRA010000218">
    <property type="protein sequence ID" value="MBF1273679.1"/>
    <property type="molecule type" value="Genomic_DNA"/>
</dbReference>
<evidence type="ECO:0000256" key="9">
    <source>
        <dbReference type="ARBA" id="ARBA00023136"/>
    </source>
</evidence>
<evidence type="ECO:0000313" key="13">
    <source>
        <dbReference type="Proteomes" id="UP000775770"/>
    </source>
</evidence>
<gene>
    <name evidence="12" type="ORF">HXM90_09775</name>
</gene>
<dbReference type="Gene3D" id="1.20.1110.10">
    <property type="entry name" value="Calcium-transporting ATPase, transmembrane domain"/>
    <property type="match status" value="1"/>
</dbReference>
<reference evidence="12" key="1">
    <citation type="submission" date="2020-04" db="EMBL/GenBank/DDBJ databases">
        <title>Deep metagenomics examines the oral microbiome during advanced dental caries in children, revealing novel taxa and co-occurrences with host molecules.</title>
        <authorList>
            <person name="Baker J.L."/>
            <person name="Morton J.T."/>
            <person name="Dinis M."/>
            <person name="Alvarez R."/>
            <person name="Tran N.C."/>
            <person name="Knight R."/>
            <person name="Edlund A."/>
        </authorList>
    </citation>
    <scope>NUCLEOTIDE SEQUENCE</scope>
    <source>
        <strain evidence="12">JCVI_38_bin.19</strain>
    </source>
</reference>
<comment type="subcellular location">
    <subcellularLocation>
        <location evidence="1">Cell membrane</location>
        <topology evidence="1">Multi-pass membrane protein</topology>
    </subcellularLocation>
</comment>
<evidence type="ECO:0000259" key="11">
    <source>
        <dbReference type="Pfam" id="PF00689"/>
    </source>
</evidence>
<feature type="transmembrane region" description="Helical" evidence="10">
    <location>
        <begin position="163"/>
        <end position="187"/>
    </location>
</feature>
<dbReference type="SUPFAM" id="SSF81665">
    <property type="entry name" value="Calcium ATPase, transmembrane domain M"/>
    <property type="match status" value="1"/>
</dbReference>
<dbReference type="Pfam" id="PF00702">
    <property type="entry name" value="Hydrolase"/>
    <property type="match status" value="1"/>
</dbReference>
<keyword evidence="4 10" id="KW-0812">Transmembrane</keyword>
<evidence type="ECO:0000256" key="1">
    <source>
        <dbReference type="ARBA" id="ARBA00004651"/>
    </source>
</evidence>
<feature type="transmembrane region" description="Helical" evidence="10">
    <location>
        <begin position="268"/>
        <end position="289"/>
    </location>
</feature>
<dbReference type="GO" id="GO:0005524">
    <property type="term" value="F:ATP binding"/>
    <property type="evidence" value="ECO:0007669"/>
    <property type="project" value="UniProtKB-KW"/>
</dbReference>
<dbReference type="PANTHER" id="PTHR43294:SF21">
    <property type="entry name" value="CATION TRANSPORTING ATPASE"/>
    <property type="match status" value="1"/>
</dbReference>
<organism evidence="12 13">
    <name type="scientific">Oribacterium sinus</name>
    <dbReference type="NCBI Taxonomy" id="237576"/>
    <lineage>
        <taxon>Bacteria</taxon>
        <taxon>Bacillati</taxon>
        <taxon>Bacillota</taxon>
        <taxon>Clostridia</taxon>
        <taxon>Lachnospirales</taxon>
        <taxon>Lachnospiraceae</taxon>
        <taxon>Oribacterium</taxon>
    </lineage>
</organism>
<evidence type="ECO:0000256" key="8">
    <source>
        <dbReference type="ARBA" id="ARBA00022989"/>
    </source>
</evidence>
<keyword evidence="5" id="KW-0547">Nucleotide-binding</keyword>
<keyword evidence="9 10" id="KW-0472">Membrane</keyword>
<dbReference type="Proteomes" id="UP000775770">
    <property type="component" value="Unassembled WGS sequence"/>
</dbReference>
<comment type="similarity">
    <text evidence="2">Belongs to the cation transport ATPase (P-type) (TC 3.A.3) family. Type IIA subfamily.</text>
</comment>
<evidence type="ECO:0000256" key="7">
    <source>
        <dbReference type="ARBA" id="ARBA00022967"/>
    </source>
</evidence>
<dbReference type="GO" id="GO:0005886">
    <property type="term" value="C:plasma membrane"/>
    <property type="evidence" value="ECO:0007669"/>
    <property type="project" value="UniProtKB-SubCell"/>
</dbReference>
<dbReference type="InterPro" id="IPR023214">
    <property type="entry name" value="HAD_sf"/>
</dbReference>
<evidence type="ECO:0000256" key="5">
    <source>
        <dbReference type="ARBA" id="ARBA00022741"/>
    </source>
</evidence>
<comment type="caution">
    <text evidence="12">The sequence shown here is derived from an EMBL/GenBank/DDBJ whole genome shotgun (WGS) entry which is preliminary data.</text>
</comment>
<dbReference type="GO" id="GO:0036376">
    <property type="term" value="P:sodium ion export across plasma membrane"/>
    <property type="evidence" value="ECO:0007669"/>
    <property type="project" value="TreeGrafter"/>
</dbReference>
<dbReference type="GO" id="GO:1902600">
    <property type="term" value="P:proton transmembrane transport"/>
    <property type="evidence" value="ECO:0007669"/>
    <property type="project" value="TreeGrafter"/>
</dbReference>